<organism evidence="2 3">
    <name type="scientific">Roseivirga spongicola</name>
    <dbReference type="NCBI Taxonomy" id="333140"/>
    <lineage>
        <taxon>Bacteria</taxon>
        <taxon>Pseudomonadati</taxon>
        <taxon>Bacteroidota</taxon>
        <taxon>Cytophagia</taxon>
        <taxon>Cytophagales</taxon>
        <taxon>Roseivirgaceae</taxon>
        <taxon>Roseivirga</taxon>
    </lineage>
</organism>
<reference evidence="2 3" key="1">
    <citation type="submission" date="2016-01" db="EMBL/GenBank/DDBJ databases">
        <title>Genome sequencing of Roseivirga spongicola UST030701-084.</title>
        <authorList>
            <person name="Selvaratnam C."/>
            <person name="Thevarajoo S."/>
            <person name="Goh K.M."/>
            <person name="Ee R."/>
            <person name="Chan K.-G."/>
            <person name="Chong C.S."/>
        </authorList>
    </citation>
    <scope>NUCLEOTIDE SEQUENCE [LARGE SCALE GENOMIC DNA]</scope>
    <source>
        <strain evidence="2 3">UST030701-084</strain>
    </source>
</reference>
<evidence type="ECO:0000256" key="1">
    <source>
        <dbReference type="SAM" id="SignalP"/>
    </source>
</evidence>
<dbReference type="EMBL" id="LRPC01000028">
    <property type="protein sequence ID" value="KYG73854.1"/>
    <property type="molecule type" value="Genomic_DNA"/>
</dbReference>
<protein>
    <submittedName>
        <fullName evidence="2">Uncharacterized protein</fullName>
    </submittedName>
</protein>
<keyword evidence="1" id="KW-0732">Signal</keyword>
<dbReference type="AlphaFoldDB" id="A0A150X591"/>
<feature type="signal peptide" evidence="1">
    <location>
        <begin position="1"/>
        <end position="31"/>
    </location>
</feature>
<accession>A0A150X591</accession>
<evidence type="ECO:0000313" key="3">
    <source>
        <dbReference type="Proteomes" id="UP000075606"/>
    </source>
</evidence>
<feature type="chain" id="PRO_5007574126" evidence="1">
    <location>
        <begin position="32"/>
        <end position="132"/>
    </location>
</feature>
<gene>
    <name evidence="2" type="ORF">AWW68_14375</name>
</gene>
<name>A0A150X591_9BACT</name>
<sequence>MMKTMQTLKKSMMLSALALLLTVFSVNQSVAQEAYDPTGTWEYEVSMPEGDLTGDMIISRAEDGTLEVSIKSDVYGTIELEDVVFDDLILEGSAEIDGGNIEFEFKFDGDDCEGAVYTPDGTLEMTAERKKG</sequence>
<keyword evidence="3" id="KW-1185">Reference proteome</keyword>
<evidence type="ECO:0000313" key="2">
    <source>
        <dbReference type="EMBL" id="KYG73854.1"/>
    </source>
</evidence>
<comment type="caution">
    <text evidence="2">The sequence shown here is derived from an EMBL/GenBank/DDBJ whole genome shotgun (WGS) entry which is preliminary data.</text>
</comment>
<proteinExistence type="predicted"/>
<dbReference type="Proteomes" id="UP000075606">
    <property type="component" value="Unassembled WGS sequence"/>
</dbReference>